<sequence>MRRGGHGFLPLRRNVAVSEHHHDSDFQGREVPQPIVFPAVRCQTPG</sequence>
<dbReference type="EMBL" id="LT559118">
    <property type="protein sequence ID" value="SBO93934.1"/>
    <property type="molecule type" value="Genomic_DNA"/>
</dbReference>
<proteinExistence type="predicted"/>
<protein>
    <submittedName>
        <fullName evidence="1">Uncharacterized protein</fullName>
    </submittedName>
</protein>
<accession>A0A1M4E581</accession>
<evidence type="ECO:0000313" key="1">
    <source>
        <dbReference type="EMBL" id="SBO93934.1"/>
    </source>
</evidence>
<name>A0A1M4E581_9ACTN</name>
<dbReference type="AlphaFoldDB" id="A0A1M4E581"/>
<gene>
    <name evidence="1" type="ORF">BN4615_P3450</name>
</gene>
<reference evidence="1" key="1">
    <citation type="submission" date="2016-04" db="EMBL/GenBank/DDBJ databases">
        <authorList>
            <person name="Evans L.H."/>
            <person name="Alamgir A."/>
            <person name="Owens N."/>
            <person name="Weber N.D."/>
            <person name="Virtaneva K."/>
            <person name="Barbian K."/>
            <person name="Babar A."/>
            <person name="Rosenke K."/>
        </authorList>
    </citation>
    <scope>NUCLEOTIDE SEQUENCE</scope>
    <source>
        <strain evidence="1">Nono1</strain>
    </source>
</reference>
<organism evidence="1">
    <name type="scientific">Nonomuraea gerenzanensis</name>
    <dbReference type="NCBI Taxonomy" id="93944"/>
    <lineage>
        <taxon>Bacteria</taxon>
        <taxon>Bacillati</taxon>
        <taxon>Actinomycetota</taxon>
        <taxon>Actinomycetes</taxon>
        <taxon>Streptosporangiales</taxon>
        <taxon>Streptosporangiaceae</taxon>
        <taxon>Nonomuraea</taxon>
    </lineage>
</organism>